<name>A0A5B0RGF9_PUCGR</name>
<organism evidence="2 3">
    <name type="scientific">Puccinia graminis f. sp. tritici</name>
    <dbReference type="NCBI Taxonomy" id="56615"/>
    <lineage>
        <taxon>Eukaryota</taxon>
        <taxon>Fungi</taxon>
        <taxon>Dikarya</taxon>
        <taxon>Basidiomycota</taxon>
        <taxon>Pucciniomycotina</taxon>
        <taxon>Pucciniomycetes</taxon>
        <taxon>Pucciniales</taxon>
        <taxon>Pucciniaceae</taxon>
        <taxon>Puccinia</taxon>
    </lineage>
</organism>
<feature type="region of interest" description="Disordered" evidence="1">
    <location>
        <begin position="1"/>
        <end position="45"/>
    </location>
</feature>
<evidence type="ECO:0000256" key="1">
    <source>
        <dbReference type="SAM" id="MobiDB-lite"/>
    </source>
</evidence>
<evidence type="ECO:0000313" key="2">
    <source>
        <dbReference type="EMBL" id="KAA1123804.1"/>
    </source>
</evidence>
<dbReference type="EMBL" id="VDEP01000206">
    <property type="protein sequence ID" value="KAA1123804.1"/>
    <property type="molecule type" value="Genomic_DNA"/>
</dbReference>
<evidence type="ECO:0000313" key="3">
    <source>
        <dbReference type="Proteomes" id="UP000325313"/>
    </source>
</evidence>
<dbReference type="Proteomes" id="UP000325313">
    <property type="component" value="Unassembled WGS sequence"/>
</dbReference>
<reference evidence="2 3" key="1">
    <citation type="submission" date="2019-05" db="EMBL/GenBank/DDBJ databases">
        <title>Emergence of the Ug99 lineage of the wheat stem rust pathogen through somatic hybridization.</title>
        <authorList>
            <person name="Li F."/>
            <person name="Upadhyaya N.M."/>
            <person name="Sperschneider J."/>
            <person name="Matny O."/>
            <person name="Nguyen-Phuc H."/>
            <person name="Mago R."/>
            <person name="Raley C."/>
            <person name="Miller M.E."/>
            <person name="Silverstein K.A.T."/>
            <person name="Henningsen E."/>
            <person name="Hirsch C.D."/>
            <person name="Visser B."/>
            <person name="Pretorius Z.A."/>
            <person name="Steffenson B.J."/>
            <person name="Schwessinger B."/>
            <person name="Dodds P.N."/>
            <person name="Figueroa M."/>
        </authorList>
    </citation>
    <scope>NUCLEOTIDE SEQUENCE [LARGE SCALE GENOMIC DNA]</scope>
    <source>
        <strain evidence="2 3">Ug99</strain>
    </source>
</reference>
<proteinExistence type="predicted"/>
<protein>
    <submittedName>
        <fullName evidence="2">Uncharacterized protein</fullName>
    </submittedName>
</protein>
<comment type="caution">
    <text evidence="2">The sequence shown here is derived from an EMBL/GenBank/DDBJ whole genome shotgun (WGS) entry which is preliminary data.</text>
</comment>
<feature type="region of interest" description="Disordered" evidence="1">
    <location>
        <begin position="187"/>
        <end position="212"/>
    </location>
</feature>
<sequence length="483" mass="54129">MSAAPPIGTPLSQLSPESDFPKSAATRRLIRPPPHHIPPLMDSNTWTGPEPPIINAEGAIEYVRPYDHEVRRATYANAQARLPRRYSTPPPPSLVLTRHIETPADIFDTDEDEDNHFATQVLADADQPPAVNTPERALADIPPEIAQQLGFLGTDPARYPLATQLLNLPEEHRWPLTVMTLVQDHPARAESRPSLRPRRAAQNDPVDPERMRGRPHIFSVRLQVSPTQHPYLPGATRSPMLASYAQQNQISNSVRLILLSGDIECYSNQRNRRARGIRHTPLTIILGRIRTAYRIGTIDPTMMPRGYAQMCPQAMNALSSPHPQPNSPANTSPTLQLLENIVPFDHLDGHGPVPRLGDLMQSMWEAFQTEARRHLGPMPLQPAYNSDRVRMAHIRLHMIDYRYSTPASSYSYWTTLDRDLLALAQEDDTYQAAHAQAILMRDAQLFDGSNTLASIPRADRRLPSDTEIQERLALIEAGAILLE</sequence>
<gene>
    <name evidence="2" type="ORF">PGTUg99_020990</name>
</gene>
<dbReference type="AlphaFoldDB" id="A0A5B0RGF9"/>
<accession>A0A5B0RGF9</accession>